<name>A0A6J6ZXY1_9ZZZZ</name>
<keyword evidence="4" id="KW-0479">Metal-binding</keyword>
<keyword evidence="2" id="KW-0349">Heme</keyword>
<feature type="transmembrane region" description="Helical" evidence="8">
    <location>
        <begin position="178"/>
        <end position="200"/>
    </location>
</feature>
<organism evidence="9">
    <name type="scientific">freshwater metagenome</name>
    <dbReference type="NCBI Taxonomy" id="449393"/>
    <lineage>
        <taxon>unclassified sequences</taxon>
        <taxon>metagenomes</taxon>
        <taxon>ecological metagenomes</taxon>
    </lineage>
</organism>
<dbReference type="EMBL" id="CAFABA010000030">
    <property type="protein sequence ID" value="CAB4825288.1"/>
    <property type="molecule type" value="Genomic_DNA"/>
</dbReference>
<evidence type="ECO:0000256" key="2">
    <source>
        <dbReference type="ARBA" id="ARBA00022617"/>
    </source>
</evidence>
<evidence type="ECO:0000256" key="3">
    <source>
        <dbReference type="ARBA" id="ARBA00022692"/>
    </source>
</evidence>
<evidence type="ECO:0000256" key="6">
    <source>
        <dbReference type="ARBA" id="ARBA00023004"/>
    </source>
</evidence>
<protein>
    <submittedName>
        <fullName evidence="9">Unannotated protein</fullName>
    </submittedName>
</protein>
<proteinExistence type="predicted"/>
<sequence length="277" mass="30417">MSQTLRPGRVDPIHQKARPLPFPLSIYQTAIGKKWVMALMGAALLGFVLVHMIGNLHMYEGPNQVNAYGEALRELGGHLAPRTFVLWIMRLGLMGAFALHIHSAVTLTRMNMLSNSKYQSPRNYAAANFASRSMRWTGTIIALYLVFHIMDLTWGVFLGDTYVRGDVYHNLTESLSTIPVAIIYIVANVALSIHIFHGVYSMFQSLGINSPSINKVRRNLAGGFATVILIGNLSFPIAAMTGFFNENNCKPRAAAQEGHLKVCSGTEGASTEKEAGH</sequence>
<feature type="transmembrane region" description="Helical" evidence="8">
    <location>
        <begin position="35"/>
        <end position="54"/>
    </location>
</feature>
<keyword evidence="7 8" id="KW-0472">Membrane</keyword>
<dbReference type="Pfam" id="PF01127">
    <property type="entry name" value="Sdh_cyt"/>
    <property type="match status" value="1"/>
</dbReference>
<evidence type="ECO:0000256" key="1">
    <source>
        <dbReference type="ARBA" id="ARBA00004370"/>
    </source>
</evidence>
<dbReference type="SUPFAM" id="SSF81343">
    <property type="entry name" value="Fumarate reductase respiratory complex transmembrane subunits"/>
    <property type="match status" value="1"/>
</dbReference>
<dbReference type="CDD" id="cd03498">
    <property type="entry name" value="SQR_TypeB_2_TM"/>
    <property type="match status" value="1"/>
</dbReference>
<dbReference type="GO" id="GO:0046872">
    <property type="term" value="F:metal ion binding"/>
    <property type="evidence" value="ECO:0007669"/>
    <property type="project" value="UniProtKB-KW"/>
</dbReference>
<evidence type="ECO:0000256" key="4">
    <source>
        <dbReference type="ARBA" id="ARBA00022723"/>
    </source>
</evidence>
<dbReference type="InterPro" id="IPR011138">
    <property type="entry name" value="Cytochrome_b-558"/>
</dbReference>
<dbReference type="InterPro" id="IPR000701">
    <property type="entry name" value="SuccDH_FuR_B_TM-su"/>
</dbReference>
<gene>
    <name evidence="9" type="ORF">UFOPK3139_00972</name>
</gene>
<dbReference type="GO" id="GO:0016020">
    <property type="term" value="C:membrane"/>
    <property type="evidence" value="ECO:0007669"/>
    <property type="project" value="UniProtKB-SubCell"/>
</dbReference>
<evidence type="ECO:0000256" key="7">
    <source>
        <dbReference type="ARBA" id="ARBA00023136"/>
    </source>
</evidence>
<evidence type="ECO:0000256" key="5">
    <source>
        <dbReference type="ARBA" id="ARBA00022989"/>
    </source>
</evidence>
<evidence type="ECO:0000313" key="9">
    <source>
        <dbReference type="EMBL" id="CAB4825288.1"/>
    </source>
</evidence>
<keyword evidence="5 8" id="KW-1133">Transmembrane helix</keyword>
<reference evidence="9" key="1">
    <citation type="submission" date="2020-05" db="EMBL/GenBank/DDBJ databases">
        <authorList>
            <person name="Chiriac C."/>
            <person name="Salcher M."/>
            <person name="Ghai R."/>
            <person name="Kavagutti S V."/>
        </authorList>
    </citation>
    <scope>NUCLEOTIDE SEQUENCE</scope>
</reference>
<keyword evidence="6" id="KW-0408">Iron</keyword>
<dbReference type="Gene3D" id="1.20.1300.10">
    <property type="entry name" value="Fumarate reductase/succinate dehydrogenase, transmembrane subunit"/>
    <property type="match status" value="1"/>
</dbReference>
<keyword evidence="3 8" id="KW-0812">Transmembrane</keyword>
<feature type="transmembrane region" description="Helical" evidence="8">
    <location>
        <begin position="140"/>
        <end position="158"/>
    </location>
</feature>
<evidence type="ECO:0000256" key="8">
    <source>
        <dbReference type="SAM" id="Phobius"/>
    </source>
</evidence>
<feature type="transmembrane region" description="Helical" evidence="8">
    <location>
        <begin position="220"/>
        <end position="244"/>
    </location>
</feature>
<dbReference type="AlphaFoldDB" id="A0A6J6ZXY1"/>
<dbReference type="NCBIfam" id="TIGR02046">
    <property type="entry name" value="sdhC_b558_fam"/>
    <property type="match status" value="1"/>
</dbReference>
<dbReference type="InterPro" id="IPR034804">
    <property type="entry name" value="SQR/QFR_C/D"/>
</dbReference>
<comment type="subcellular location">
    <subcellularLocation>
        <location evidence="1">Membrane</location>
    </subcellularLocation>
</comment>
<accession>A0A6J6ZXY1</accession>
<feature type="transmembrane region" description="Helical" evidence="8">
    <location>
        <begin position="84"/>
        <end position="107"/>
    </location>
</feature>